<sequence length="408" mass="47838">MQYCARCVYPANSAVPLTFDEQGVCSGCRVEEEKQKIDWKDRRKLLWQILTEYKRKAKGPYDCIVPVSGGKDSHWQTHLIKAEFGLNPLLVTFNHEMNTQRGIRNLANLVNKLKLDHVRFTPNPDLIRRLSISSLMKMGDIFWHSHCGIYTWPVQIAVKYKIPLIVWGEQGFMDLGGMFSHYDMVEMTNKHRVEHGLRGYDAKDMVSQEYGISEHDLSWAVYPSDRQIEKVGIRGIYLGNFMPWDHVKQTDEMIKLYNFETAPHERSFNYYENVEDFVSNGLNDYLRYLKFGYGRATDHASYEIRRRRMTREQGIKLVQQYDHVYPTDIKIYTRYSGLTEKQIIAAVDKIRDLRAWVKRNNKWQLTDGVGNHVNDPGVNEARLPLKGKTRYILNPKKSKPEPQEYTLM</sequence>
<dbReference type="InterPro" id="IPR020022">
    <property type="entry name" value="N-acetyl_sugar_amidoTrfase"/>
</dbReference>
<protein>
    <recommendedName>
        <fullName evidence="3">LPS biosynthesis protein</fullName>
    </recommendedName>
</protein>
<organism evidence="1 2">
    <name type="scientific">Candidatus Chisholmbacteria bacterium RIFCSPHIGHO2_01_FULL_48_12</name>
    <dbReference type="NCBI Taxonomy" id="1797589"/>
    <lineage>
        <taxon>Bacteria</taxon>
        <taxon>Candidatus Chisholmiibacteriota</taxon>
    </lineage>
</organism>
<dbReference type="InterPro" id="IPR014729">
    <property type="entry name" value="Rossmann-like_a/b/a_fold"/>
</dbReference>
<dbReference type="NCBIfam" id="TIGR03573">
    <property type="entry name" value="WbuX"/>
    <property type="match status" value="1"/>
</dbReference>
<comment type="caution">
    <text evidence="1">The sequence shown here is derived from an EMBL/GenBank/DDBJ whole genome shotgun (WGS) entry which is preliminary data.</text>
</comment>
<evidence type="ECO:0008006" key="3">
    <source>
        <dbReference type="Google" id="ProtNLM"/>
    </source>
</evidence>
<gene>
    <name evidence="1" type="ORF">A2784_04075</name>
</gene>
<reference evidence="1 2" key="1">
    <citation type="journal article" date="2016" name="Nat. Commun.">
        <title>Thousands of microbial genomes shed light on interconnected biogeochemical processes in an aquifer system.</title>
        <authorList>
            <person name="Anantharaman K."/>
            <person name="Brown C.T."/>
            <person name="Hug L.A."/>
            <person name="Sharon I."/>
            <person name="Castelle C.J."/>
            <person name="Probst A.J."/>
            <person name="Thomas B.C."/>
            <person name="Singh A."/>
            <person name="Wilkins M.J."/>
            <person name="Karaoz U."/>
            <person name="Brodie E.L."/>
            <person name="Williams K.H."/>
            <person name="Hubbard S.S."/>
            <person name="Banfield J.F."/>
        </authorList>
    </citation>
    <scope>NUCLEOTIDE SEQUENCE [LARGE SCALE GENOMIC DNA]</scope>
</reference>
<name>A0A1G1VP22_9BACT</name>
<dbReference type="STRING" id="1797589.A2784_04075"/>
<dbReference type="AlphaFoldDB" id="A0A1G1VP22"/>
<dbReference type="Gene3D" id="3.40.50.620">
    <property type="entry name" value="HUPs"/>
    <property type="match status" value="1"/>
</dbReference>
<dbReference type="SUPFAM" id="SSF52402">
    <property type="entry name" value="Adenine nucleotide alpha hydrolases-like"/>
    <property type="match status" value="1"/>
</dbReference>
<dbReference type="EMBL" id="MHCH01000036">
    <property type="protein sequence ID" value="OGY16987.1"/>
    <property type="molecule type" value="Genomic_DNA"/>
</dbReference>
<evidence type="ECO:0000313" key="1">
    <source>
        <dbReference type="EMBL" id="OGY16987.1"/>
    </source>
</evidence>
<evidence type="ECO:0000313" key="2">
    <source>
        <dbReference type="Proteomes" id="UP000177324"/>
    </source>
</evidence>
<proteinExistence type="predicted"/>
<dbReference type="Proteomes" id="UP000177324">
    <property type="component" value="Unassembled WGS sequence"/>
</dbReference>
<accession>A0A1G1VP22</accession>